<evidence type="ECO:0000313" key="2">
    <source>
        <dbReference type="EMBL" id="GJS78121.1"/>
    </source>
</evidence>
<evidence type="ECO:0008006" key="4">
    <source>
        <dbReference type="Google" id="ProtNLM"/>
    </source>
</evidence>
<gene>
    <name evidence="2" type="ORF">Tco_0728002</name>
</gene>
<proteinExistence type="predicted"/>
<accession>A0ABQ4YM96</accession>
<organism evidence="2 3">
    <name type="scientific">Tanacetum coccineum</name>
    <dbReference type="NCBI Taxonomy" id="301880"/>
    <lineage>
        <taxon>Eukaryota</taxon>
        <taxon>Viridiplantae</taxon>
        <taxon>Streptophyta</taxon>
        <taxon>Embryophyta</taxon>
        <taxon>Tracheophyta</taxon>
        <taxon>Spermatophyta</taxon>
        <taxon>Magnoliopsida</taxon>
        <taxon>eudicotyledons</taxon>
        <taxon>Gunneridae</taxon>
        <taxon>Pentapetalae</taxon>
        <taxon>asterids</taxon>
        <taxon>campanulids</taxon>
        <taxon>Asterales</taxon>
        <taxon>Asteraceae</taxon>
        <taxon>Asteroideae</taxon>
        <taxon>Anthemideae</taxon>
        <taxon>Anthemidinae</taxon>
        <taxon>Tanacetum</taxon>
    </lineage>
</organism>
<name>A0ABQ4YM96_9ASTR</name>
<dbReference type="Proteomes" id="UP001151760">
    <property type="component" value="Unassembled WGS sequence"/>
</dbReference>
<evidence type="ECO:0000256" key="1">
    <source>
        <dbReference type="SAM" id="MobiDB-lite"/>
    </source>
</evidence>
<protein>
    <recommendedName>
        <fullName evidence="4">Reverse transcriptase domain-containing protein</fullName>
    </recommendedName>
</protein>
<evidence type="ECO:0000313" key="3">
    <source>
        <dbReference type="Proteomes" id="UP001151760"/>
    </source>
</evidence>
<comment type="caution">
    <text evidence="2">The sequence shown here is derived from an EMBL/GenBank/DDBJ whole genome shotgun (WGS) entry which is preliminary data.</text>
</comment>
<sequence>MLYDNSSPQPPEDLNSKNFDVVIESFSPSPIPVEDSDSLIEEIDIFLAPDDSIPPGIENGDYDSEGDILFLEELLSNDSLSLLENESFHFDRYYDPSPPRPPTKPPDDDGIHFDIEPDTRILTAKVVDDIYEHYVLMPIILTTHPTRCPAIDTLLPFSSENENKVFNSGILSSNEEKSPHLLSHRGFKAYQIISDFSKSPMMIYGRDSPILDVSFHHFYPP</sequence>
<reference evidence="2" key="1">
    <citation type="journal article" date="2022" name="Int. J. Mol. Sci.">
        <title>Draft Genome of Tanacetum Coccineum: Genomic Comparison of Closely Related Tanacetum-Family Plants.</title>
        <authorList>
            <person name="Yamashiro T."/>
            <person name="Shiraishi A."/>
            <person name="Nakayama K."/>
            <person name="Satake H."/>
        </authorList>
    </citation>
    <scope>NUCLEOTIDE SEQUENCE</scope>
</reference>
<reference evidence="2" key="2">
    <citation type="submission" date="2022-01" db="EMBL/GenBank/DDBJ databases">
        <authorList>
            <person name="Yamashiro T."/>
            <person name="Shiraishi A."/>
            <person name="Satake H."/>
            <person name="Nakayama K."/>
        </authorList>
    </citation>
    <scope>NUCLEOTIDE SEQUENCE</scope>
</reference>
<feature type="region of interest" description="Disordered" evidence="1">
    <location>
        <begin position="92"/>
        <end position="111"/>
    </location>
</feature>
<keyword evidence="3" id="KW-1185">Reference proteome</keyword>
<dbReference type="EMBL" id="BQNB010010501">
    <property type="protein sequence ID" value="GJS78121.1"/>
    <property type="molecule type" value="Genomic_DNA"/>
</dbReference>